<organism evidence="2 3">
    <name type="scientific">Candidatus Shapirobacteria bacterium CG_4_9_14_0_2_um_filter_39_11</name>
    <dbReference type="NCBI Taxonomy" id="1974478"/>
    <lineage>
        <taxon>Bacteria</taxon>
        <taxon>Candidatus Shapironibacteriota</taxon>
    </lineage>
</organism>
<sequence length="199" mass="22252">MVVEQTIEVAADGFGQSLEGESFCEDVRSHILGSPELYLVYLGKSCIAFAAIENLKAEGIPVLYLSGLVVKADYQGNGLMKKLITYEVKESKPEILVARTQNPCILDLMKGFCKKDVLYPYSGIPQGKCRFVADFLSSRFLKMKNFNPGALIDIGTYGRCLYGNGMPKSYYQESNNFFERINSERGDSILFIGEVNYEE</sequence>
<evidence type="ECO:0000313" key="3">
    <source>
        <dbReference type="Proteomes" id="UP000229816"/>
    </source>
</evidence>
<dbReference type="EMBL" id="PFSF01000069">
    <property type="protein sequence ID" value="PJC27890.1"/>
    <property type="molecule type" value="Genomic_DNA"/>
</dbReference>
<dbReference type="GO" id="GO:0016747">
    <property type="term" value="F:acyltransferase activity, transferring groups other than amino-acyl groups"/>
    <property type="evidence" value="ECO:0007669"/>
    <property type="project" value="InterPro"/>
</dbReference>
<protein>
    <recommendedName>
        <fullName evidence="1">N-acetyltransferase domain-containing protein</fullName>
    </recommendedName>
</protein>
<name>A0A2M8ERZ1_9BACT</name>
<dbReference type="Pfam" id="PF00583">
    <property type="entry name" value="Acetyltransf_1"/>
    <property type="match status" value="1"/>
</dbReference>
<dbReference type="PROSITE" id="PS51186">
    <property type="entry name" value="GNAT"/>
    <property type="match status" value="1"/>
</dbReference>
<evidence type="ECO:0000313" key="2">
    <source>
        <dbReference type="EMBL" id="PJC27890.1"/>
    </source>
</evidence>
<feature type="domain" description="N-acetyltransferase" evidence="1">
    <location>
        <begin position="1"/>
        <end position="142"/>
    </location>
</feature>
<dbReference type="CDD" id="cd04301">
    <property type="entry name" value="NAT_SF"/>
    <property type="match status" value="1"/>
</dbReference>
<proteinExistence type="predicted"/>
<dbReference type="SUPFAM" id="SSF55729">
    <property type="entry name" value="Acyl-CoA N-acyltransferases (Nat)"/>
    <property type="match status" value="1"/>
</dbReference>
<dbReference type="AlphaFoldDB" id="A0A2M8ERZ1"/>
<dbReference type="InterPro" id="IPR016181">
    <property type="entry name" value="Acyl_CoA_acyltransferase"/>
</dbReference>
<reference evidence="3" key="1">
    <citation type="submission" date="2017-09" db="EMBL/GenBank/DDBJ databases">
        <title>Depth-based differentiation of microbial function through sediment-hosted aquifers and enrichment of novel symbionts in the deep terrestrial subsurface.</title>
        <authorList>
            <person name="Probst A.J."/>
            <person name="Ladd B."/>
            <person name="Jarett J.K."/>
            <person name="Geller-Mcgrath D.E."/>
            <person name="Sieber C.M.K."/>
            <person name="Emerson J.B."/>
            <person name="Anantharaman K."/>
            <person name="Thomas B.C."/>
            <person name="Malmstrom R."/>
            <person name="Stieglmeier M."/>
            <person name="Klingl A."/>
            <person name="Woyke T."/>
            <person name="Ryan C.M."/>
            <person name="Banfield J.F."/>
        </authorList>
    </citation>
    <scope>NUCLEOTIDE SEQUENCE [LARGE SCALE GENOMIC DNA]</scope>
</reference>
<gene>
    <name evidence="2" type="ORF">CO054_03085</name>
</gene>
<accession>A0A2M8ERZ1</accession>
<evidence type="ECO:0000259" key="1">
    <source>
        <dbReference type="PROSITE" id="PS51186"/>
    </source>
</evidence>
<comment type="caution">
    <text evidence="2">The sequence shown here is derived from an EMBL/GenBank/DDBJ whole genome shotgun (WGS) entry which is preliminary data.</text>
</comment>
<dbReference type="Gene3D" id="3.40.630.30">
    <property type="match status" value="1"/>
</dbReference>
<dbReference type="Proteomes" id="UP000229816">
    <property type="component" value="Unassembled WGS sequence"/>
</dbReference>
<dbReference type="InterPro" id="IPR000182">
    <property type="entry name" value="GNAT_dom"/>
</dbReference>